<dbReference type="AlphaFoldDB" id="A0A2S7DEC8"/>
<gene>
    <name evidence="2" type="ORF">XmelCFBP4644_13800</name>
</gene>
<name>A0A2S7DEC8_9XANT</name>
<dbReference type="OrthoDB" id="1492465at2"/>
<evidence type="ECO:0000313" key="2">
    <source>
        <dbReference type="EMBL" id="PPU72084.1"/>
    </source>
</evidence>
<dbReference type="InterPro" id="IPR037401">
    <property type="entry name" value="SnoaL-like"/>
</dbReference>
<accession>A0A2S7DEC8</accession>
<dbReference type="Gene3D" id="3.10.450.50">
    <property type="match status" value="1"/>
</dbReference>
<dbReference type="SUPFAM" id="SSF54427">
    <property type="entry name" value="NTF2-like"/>
    <property type="match status" value="1"/>
</dbReference>
<evidence type="ECO:0000259" key="1">
    <source>
        <dbReference type="Pfam" id="PF13577"/>
    </source>
</evidence>
<dbReference type="Proteomes" id="UP000239865">
    <property type="component" value="Unassembled WGS sequence"/>
</dbReference>
<reference evidence="2 3" key="1">
    <citation type="submission" date="2016-08" db="EMBL/GenBank/DDBJ databases">
        <authorList>
            <person name="Seilhamer J.J."/>
        </authorList>
    </citation>
    <scope>NUCLEOTIDE SEQUENCE [LARGE SCALE GENOMIC DNA]</scope>
    <source>
        <strain evidence="2 3">CFBP4644</strain>
    </source>
</reference>
<protein>
    <recommendedName>
        <fullName evidence="1">SnoaL-like domain-containing protein</fullName>
    </recommendedName>
</protein>
<evidence type="ECO:0000313" key="3">
    <source>
        <dbReference type="Proteomes" id="UP000239865"/>
    </source>
</evidence>
<organism evidence="2 3">
    <name type="scientific">Xanthomonas melonis</name>
    <dbReference type="NCBI Taxonomy" id="56456"/>
    <lineage>
        <taxon>Bacteria</taxon>
        <taxon>Pseudomonadati</taxon>
        <taxon>Pseudomonadota</taxon>
        <taxon>Gammaproteobacteria</taxon>
        <taxon>Lysobacterales</taxon>
        <taxon>Lysobacteraceae</taxon>
        <taxon>Xanthomonas</taxon>
    </lineage>
</organism>
<comment type="caution">
    <text evidence="2">The sequence shown here is derived from an EMBL/GenBank/DDBJ whole genome shotgun (WGS) entry which is preliminary data.</text>
</comment>
<feature type="domain" description="SnoaL-like" evidence="1">
    <location>
        <begin position="37"/>
        <end position="160"/>
    </location>
</feature>
<dbReference type="Pfam" id="PF13577">
    <property type="entry name" value="SnoaL_4"/>
    <property type="match status" value="1"/>
</dbReference>
<dbReference type="InterPro" id="IPR032710">
    <property type="entry name" value="NTF2-like_dom_sf"/>
</dbReference>
<sequence>MRPGAVCRPACNAGWDRRSHSSRTRGTPMTTLEQRLQRLEDESAIRALVARFADTCIRADHDGFKALWTDDGIWEIGAPFNLRRDGIEAIAALLHQLRDERNFFTQLVPTGVIVIEGDRAAARWPVRELATGPEDHYYDNVAMYSDTFVRTASGWRFSSRSYTYLWLNTEPFGGQSFGTPQLP</sequence>
<dbReference type="EMBL" id="MDEH01000007">
    <property type="protein sequence ID" value="PPU72084.1"/>
    <property type="molecule type" value="Genomic_DNA"/>
</dbReference>
<proteinExistence type="predicted"/>